<dbReference type="RefSeq" id="XP_003037342.1">
    <property type="nucleotide sequence ID" value="XM_003037296.1"/>
</dbReference>
<evidence type="ECO:0000256" key="3">
    <source>
        <dbReference type="ARBA" id="ARBA00022605"/>
    </source>
</evidence>
<comment type="pathway">
    <text evidence="1">Amino-acid biosynthesis; L-phenylalanine biosynthesis; phenylpyruvate from prephenate: step 1/1.</text>
</comment>
<dbReference type="EMBL" id="GL377302">
    <property type="protein sequence ID" value="EFJ02440.1"/>
    <property type="molecule type" value="Genomic_DNA"/>
</dbReference>
<dbReference type="PIRSF" id="PIRSF001500">
    <property type="entry name" value="Chor_mut_pdt_Ppr"/>
    <property type="match status" value="1"/>
</dbReference>
<evidence type="ECO:0000256" key="4">
    <source>
        <dbReference type="ARBA" id="ARBA00023141"/>
    </source>
</evidence>
<dbReference type="GO" id="GO:0009094">
    <property type="term" value="P:L-phenylalanine biosynthetic process"/>
    <property type="evidence" value="ECO:0007669"/>
    <property type="project" value="UniProtKB-UniPathway"/>
</dbReference>
<dbReference type="CDD" id="cd13532">
    <property type="entry name" value="PBP2_PDT_like"/>
    <property type="match status" value="1"/>
</dbReference>
<dbReference type="FunCoup" id="D8PQR7">
    <property type="interactions" value="305"/>
</dbReference>
<dbReference type="eggNOG" id="KOG2797">
    <property type="taxonomic scope" value="Eukaryota"/>
</dbReference>
<accession>D8PQR7</accession>
<evidence type="ECO:0000259" key="7">
    <source>
        <dbReference type="PROSITE" id="PS51171"/>
    </source>
</evidence>
<evidence type="ECO:0000256" key="5">
    <source>
        <dbReference type="ARBA" id="ARBA00023222"/>
    </source>
</evidence>
<keyword evidence="4" id="KW-0057">Aromatic amino acid biosynthesis</keyword>
<protein>
    <recommendedName>
        <fullName evidence="2">prephenate dehydratase</fullName>
        <ecNumber evidence="2">4.2.1.51</ecNumber>
    </recommendedName>
</protein>
<dbReference type="OrthoDB" id="983542at2759"/>
<dbReference type="AlphaFoldDB" id="D8PQR7"/>
<dbReference type="EC" id="4.2.1.51" evidence="2"/>
<dbReference type="OMA" id="LGTYTHE"/>
<organism evidence="9">
    <name type="scientific">Schizophyllum commune (strain H4-8 / FGSC 9210)</name>
    <name type="common">Split gill fungus</name>
    <dbReference type="NCBI Taxonomy" id="578458"/>
    <lineage>
        <taxon>Eukaryota</taxon>
        <taxon>Fungi</taxon>
        <taxon>Dikarya</taxon>
        <taxon>Basidiomycota</taxon>
        <taxon>Agaricomycotina</taxon>
        <taxon>Agaricomycetes</taxon>
        <taxon>Agaricomycetidae</taxon>
        <taxon>Agaricales</taxon>
        <taxon>Schizophyllaceae</taxon>
        <taxon>Schizophyllum</taxon>
    </lineage>
</organism>
<dbReference type="PANTHER" id="PTHR21022">
    <property type="entry name" value="PREPHENATE DEHYDRATASE P PROTEIN"/>
    <property type="match status" value="1"/>
</dbReference>
<gene>
    <name evidence="8" type="ORF">SCHCODRAFT_13538</name>
</gene>
<dbReference type="VEuPathDB" id="FungiDB:SCHCODRAFT_02565954"/>
<dbReference type="PROSITE" id="PS51171">
    <property type="entry name" value="PREPHENATE_DEHYDR_3"/>
    <property type="match status" value="1"/>
</dbReference>
<dbReference type="GeneID" id="9584974"/>
<keyword evidence="5" id="KW-0584">Phenylalanine biosynthesis</keyword>
<dbReference type="UniPathway" id="UPA00121">
    <property type="reaction ID" value="UER00345"/>
</dbReference>
<dbReference type="Pfam" id="PF00800">
    <property type="entry name" value="PDT"/>
    <property type="match status" value="1"/>
</dbReference>
<sequence length="282" mass="30174">MNAATPTVAYLGPSGTYSHQAAYERFGPNVAYVEQRTIADVFNAVASTGAIGVVPQENTIFGAVVETYDALAARADRVFVRGTVTLAVQHCLLAKTGTQLEDIDTVVSHEQALGQCREFLRTHLPKARLVGAPSTAAAARDVLAGPSTSAAIGSKLCAITFPGLSVLRQSIQAESNNFTRFYTITKEPDTPLPDGQREQHDGSYALMTITPGPGQRISSVLHALSLDVIRMDRRPAPNALPFQDTYLLEVVGAGPAEWRTHLDQALDRVRTSGATASLMGIW</sequence>
<name>D8PQR7_SCHCM</name>
<evidence type="ECO:0000313" key="9">
    <source>
        <dbReference type="Proteomes" id="UP000007431"/>
    </source>
</evidence>
<feature type="domain" description="Prephenate dehydratase" evidence="7">
    <location>
        <begin position="7"/>
        <end position="186"/>
    </location>
</feature>
<keyword evidence="3" id="KW-0028">Amino-acid biosynthesis</keyword>
<keyword evidence="9" id="KW-1185">Reference proteome</keyword>
<dbReference type="InterPro" id="IPR001086">
    <property type="entry name" value="Preph_deHydtase"/>
</dbReference>
<proteinExistence type="predicted"/>
<dbReference type="KEGG" id="scm:SCHCO_02565954"/>
<dbReference type="HOGENOM" id="CLU_035008_5_0_1"/>
<dbReference type="SUPFAM" id="SSF53850">
    <property type="entry name" value="Periplasmic binding protein-like II"/>
    <property type="match status" value="1"/>
</dbReference>
<evidence type="ECO:0000256" key="6">
    <source>
        <dbReference type="ARBA" id="ARBA00023239"/>
    </source>
</evidence>
<dbReference type="STRING" id="578458.D8PQR7"/>
<dbReference type="Proteomes" id="UP000007431">
    <property type="component" value="Unassembled WGS sequence"/>
</dbReference>
<evidence type="ECO:0000256" key="2">
    <source>
        <dbReference type="ARBA" id="ARBA00013147"/>
    </source>
</evidence>
<dbReference type="GO" id="GO:0004664">
    <property type="term" value="F:prephenate dehydratase activity"/>
    <property type="evidence" value="ECO:0007669"/>
    <property type="project" value="UniProtKB-EC"/>
</dbReference>
<dbReference type="GO" id="GO:0005737">
    <property type="term" value="C:cytoplasm"/>
    <property type="evidence" value="ECO:0007669"/>
    <property type="project" value="TreeGrafter"/>
</dbReference>
<dbReference type="InParanoid" id="D8PQR7"/>
<keyword evidence="6" id="KW-0456">Lyase</keyword>
<dbReference type="Gene3D" id="3.40.190.10">
    <property type="entry name" value="Periplasmic binding protein-like II"/>
    <property type="match status" value="2"/>
</dbReference>
<dbReference type="InterPro" id="IPR008242">
    <property type="entry name" value="Chor_mutase/pphenate_deHydtase"/>
</dbReference>
<reference evidence="8 9" key="1">
    <citation type="journal article" date="2010" name="Nat. Biotechnol.">
        <title>Genome sequence of the model mushroom Schizophyllum commune.</title>
        <authorList>
            <person name="Ohm R.A."/>
            <person name="de Jong J.F."/>
            <person name="Lugones L.G."/>
            <person name="Aerts A."/>
            <person name="Kothe E."/>
            <person name="Stajich J.E."/>
            <person name="de Vries R.P."/>
            <person name="Record E."/>
            <person name="Levasseur A."/>
            <person name="Baker S.E."/>
            <person name="Bartholomew K.A."/>
            <person name="Coutinho P.M."/>
            <person name="Erdmann S."/>
            <person name="Fowler T.J."/>
            <person name="Gathman A.C."/>
            <person name="Lombard V."/>
            <person name="Henrissat B."/>
            <person name="Knabe N."/>
            <person name="Kuees U."/>
            <person name="Lilly W.W."/>
            <person name="Lindquist E."/>
            <person name="Lucas S."/>
            <person name="Magnuson J.K."/>
            <person name="Piumi F."/>
            <person name="Raudaskoski M."/>
            <person name="Salamov A."/>
            <person name="Schmutz J."/>
            <person name="Schwarze F.W.M.R."/>
            <person name="vanKuyk P.A."/>
            <person name="Horton J.S."/>
            <person name="Grigoriev I.V."/>
            <person name="Woesten H.A.B."/>
        </authorList>
    </citation>
    <scope>NUCLEOTIDE SEQUENCE [LARGE SCALE GENOMIC DNA]</scope>
    <source>
        <strain evidence="9">H4-8 / FGSC 9210</strain>
    </source>
</reference>
<dbReference type="PANTHER" id="PTHR21022:SF19">
    <property type="entry name" value="PREPHENATE DEHYDRATASE-RELATED"/>
    <property type="match status" value="1"/>
</dbReference>
<evidence type="ECO:0000313" key="8">
    <source>
        <dbReference type="EMBL" id="EFJ02440.1"/>
    </source>
</evidence>
<evidence type="ECO:0000256" key="1">
    <source>
        <dbReference type="ARBA" id="ARBA00004741"/>
    </source>
</evidence>